<dbReference type="GO" id="GO:0003723">
    <property type="term" value="F:RNA binding"/>
    <property type="evidence" value="ECO:0007669"/>
    <property type="project" value="InterPro"/>
</dbReference>
<feature type="compositionally biased region" description="Polar residues" evidence="3">
    <location>
        <begin position="1"/>
        <end position="16"/>
    </location>
</feature>
<name>G4A9M8_AGGAC</name>
<gene>
    <name evidence="5" type="ORF">SC1083_1547</name>
</gene>
<evidence type="ECO:0000256" key="2">
    <source>
        <dbReference type="ARBA" id="ARBA00022679"/>
    </source>
</evidence>
<dbReference type="GO" id="GO:0004386">
    <property type="term" value="F:helicase activity"/>
    <property type="evidence" value="ECO:0007669"/>
    <property type="project" value="UniProtKB-KW"/>
</dbReference>
<feature type="region of interest" description="Disordered" evidence="3">
    <location>
        <begin position="95"/>
        <end position="119"/>
    </location>
</feature>
<protein>
    <submittedName>
        <fullName evidence="5">ATP-dependent RNA helicase SrmB</fullName>
    </submittedName>
</protein>
<feature type="domain" description="RNA 2-O ribose methyltransferase substrate binding" evidence="4">
    <location>
        <begin position="127"/>
        <end position="202"/>
    </location>
</feature>
<dbReference type="GO" id="GO:0008173">
    <property type="term" value="F:RNA methyltransferase activity"/>
    <property type="evidence" value="ECO:0007669"/>
    <property type="project" value="InterPro"/>
</dbReference>
<dbReference type="GO" id="GO:0005829">
    <property type="term" value="C:cytosol"/>
    <property type="evidence" value="ECO:0007669"/>
    <property type="project" value="TreeGrafter"/>
</dbReference>
<evidence type="ECO:0000259" key="4">
    <source>
        <dbReference type="SMART" id="SM00967"/>
    </source>
</evidence>
<dbReference type="SMART" id="SM00967">
    <property type="entry name" value="SpoU_sub_bind"/>
    <property type="match status" value="1"/>
</dbReference>
<dbReference type="PANTHER" id="PTHR46429">
    <property type="entry name" value="23S RRNA (GUANOSINE-2'-O-)-METHYLTRANSFERASE RLMB"/>
    <property type="match status" value="1"/>
</dbReference>
<accession>G4A9M8</accession>
<keyword evidence="5" id="KW-0347">Helicase</keyword>
<dbReference type="InterPro" id="IPR001537">
    <property type="entry name" value="SpoU_MeTrfase"/>
</dbReference>
<dbReference type="InterPro" id="IPR029028">
    <property type="entry name" value="Alpha/beta_knot_MTases"/>
</dbReference>
<keyword evidence="5" id="KW-0378">Hydrolase</keyword>
<feature type="compositionally biased region" description="Basic and acidic residues" evidence="3">
    <location>
        <begin position="63"/>
        <end position="72"/>
    </location>
</feature>
<dbReference type="InterPro" id="IPR029064">
    <property type="entry name" value="Ribosomal_eL30-like_sf"/>
</dbReference>
<dbReference type="InterPro" id="IPR029026">
    <property type="entry name" value="tRNA_m1G_MTases_N"/>
</dbReference>
<dbReference type="Pfam" id="PF00588">
    <property type="entry name" value="SpoU_methylase"/>
    <property type="match status" value="1"/>
</dbReference>
<dbReference type="CDD" id="cd18095">
    <property type="entry name" value="SpoU-like_rRNA-MTase"/>
    <property type="match status" value="1"/>
</dbReference>
<dbReference type="SUPFAM" id="SSF75217">
    <property type="entry name" value="alpha/beta knot"/>
    <property type="match status" value="1"/>
</dbReference>
<keyword evidence="2" id="KW-0808">Transferase</keyword>
<dbReference type="GO" id="GO:0032259">
    <property type="term" value="P:methylation"/>
    <property type="evidence" value="ECO:0007669"/>
    <property type="project" value="UniProtKB-KW"/>
</dbReference>
<evidence type="ECO:0000313" key="5">
    <source>
        <dbReference type="EMBL" id="EGY32990.1"/>
    </source>
</evidence>
<dbReference type="InterPro" id="IPR004441">
    <property type="entry name" value="rRNA_MeTrfase_TrmH"/>
</dbReference>
<sequence length="359" mass="39817">MNQHSNKPTFKSATKSFQEKAFNERHVGAEHKKRGKNRPHFNAPNADSRSEFNKKQGKKPPFKRADSQEKTLHIAESTMKKAGGAEGGVKVMVKSSQFGDKPREKKTGPLSPRAPEKIKKNRAEEMKVYGENACLALFEQRPGNIVRLWATVQMAHKIGDLCSYLAANKKAYHIVENDELTKVSGTEHHGGICMLVKKSHPFTLQGYLDVPHQEDCLVLLDGVNNAQNLGGILRTCAFFGVKNIVVEDAESLNSAATLRVAEGGAEYVRVLETDDTRNALEQLRHAGYQIIHVSSDKNALLLDKVRLKNKTVFVLSEGSTDTLADKSDEQVRLSFGNPLKNGLNVSVNAGILLAKWYFR</sequence>
<proteinExistence type="predicted"/>
<evidence type="ECO:0000313" key="6">
    <source>
        <dbReference type="Proteomes" id="UP000005508"/>
    </source>
</evidence>
<keyword evidence="1" id="KW-0489">Methyltransferase</keyword>
<reference evidence="5 6" key="1">
    <citation type="submission" date="2010-10" db="EMBL/GenBank/DDBJ databases">
        <authorList>
            <person name="Chen C."/>
            <person name="Kittichotirat W."/>
            <person name="Asikainen S."/>
            <person name="Bumgarner R."/>
        </authorList>
    </citation>
    <scope>NUCLEOTIDE SEQUENCE [LARGE SCALE GENOMIC DNA]</scope>
    <source>
        <strain evidence="5 6">SC1083</strain>
    </source>
</reference>
<dbReference type="SUPFAM" id="SSF55315">
    <property type="entry name" value="L30e-like"/>
    <property type="match status" value="1"/>
</dbReference>
<dbReference type="SMR" id="G4A9M8"/>
<dbReference type="PIRSF" id="PIRSF006280">
    <property type="entry name" value="YfiF_prd"/>
    <property type="match status" value="1"/>
</dbReference>
<dbReference type="Gene3D" id="3.30.1330.30">
    <property type="match status" value="1"/>
</dbReference>
<dbReference type="NCBIfam" id="NF008117">
    <property type="entry name" value="PRK10864.1"/>
    <property type="match status" value="1"/>
</dbReference>
<dbReference type="PANTHER" id="PTHR46429:SF2">
    <property type="entry name" value="TRNA_RRNA METHYLTRANSFERASE"/>
    <property type="match status" value="1"/>
</dbReference>
<feature type="region of interest" description="Disordered" evidence="3">
    <location>
        <begin position="1"/>
        <end position="72"/>
    </location>
</feature>
<dbReference type="AlphaFoldDB" id="G4A9M8"/>
<dbReference type="Gene3D" id="3.40.1280.10">
    <property type="match status" value="1"/>
</dbReference>
<dbReference type="RefSeq" id="WP_005558343.1">
    <property type="nucleotide sequence ID" value="NZ_AEJM01000036.1"/>
</dbReference>
<dbReference type="Proteomes" id="UP000005508">
    <property type="component" value="Unassembled WGS sequence"/>
</dbReference>
<evidence type="ECO:0000256" key="1">
    <source>
        <dbReference type="ARBA" id="ARBA00022603"/>
    </source>
</evidence>
<organism evidence="5 6">
    <name type="scientific">Aggregatibacter actinomycetemcomitans serotype e str. SC1083</name>
    <dbReference type="NCBI Taxonomy" id="907488"/>
    <lineage>
        <taxon>Bacteria</taxon>
        <taxon>Pseudomonadati</taxon>
        <taxon>Pseudomonadota</taxon>
        <taxon>Gammaproteobacteria</taxon>
        <taxon>Pasteurellales</taxon>
        <taxon>Pasteurellaceae</taxon>
        <taxon>Aggregatibacter</taxon>
    </lineage>
</organism>
<dbReference type="GO" id="GO:0006396">
    <property type="term" value="P:RNA processing"/>
    <property type="evidence" value="ECO:0007669"/>
    <property type="project" value="InterPro"/>
</dbReference>
<dbReference type="PATRIC" id="fig|907488.3.peg.1512"/>
<keyword evidence="5" id="KW-0547">Nucleotide-binding</keyword>
<keyword evidence="5" id="KW-0067">ATP-binding</keyword>
<evidence type="ECO:0000256" key="3">
    <source>
        <dbReference type="SAM" id="MobiDB-lite"/>
    </source>
</evidence>
<dbReference type="EMBL" id="AEJM01000036">
    <property type="protein sequence ID" value="EGY32990.1"/>
    <property type="molecule type" value="Genomic_DNA"/>
</dbReference>
<dbReference type="InterPro" id="IPR016479">
    <property type="entry name" value="YfiF_prd"/>
</dbReference>
<comment type="caution">
    <text evidence="5">The sequence shown here is derived from an EMBL/GenBank/DDBJ whole genome shotgun (WGS) entry which is preliminary data.</text>
</comment>
<feature type="compositionally biased region" description="Basic and acidic residues" evidence="3">
    <location>
        <begin position="17"/>
        <end position="30"/>
    </location>
</feature>
<dbReference type="InterPro" id="IPR013123">
    <property type="entry name" value="SpoU_subst-bd"/>
</dbReference>
<dbReference type="Pfam" id="PF08032">
    <property type="entry name" value="SpoU_sub_bind"/>
    <property type="match status" value="1"/>
</dbReference>